<dbReference type="PANTHER" id="PTHR42648:SF32">
    <property type="entry name" value="RIBONUCLEASE H-LIKE DOMAIN, GAG-PRE-INTEGRASE DOMAIN PROTEIN-RELATED"/>
    <property type="match status" value="1"/>
</dbReference>
<feature type="domain" description="Integrase catalytic" evidence="1">
    <location>
        <begin position="1"/>
        <end position="89"/>
    </location>
</feature>
<dbReference type="Proteomes" id="UP001151760">
    <property type="component" value="Unassembled WGS sequence"/>
</dbReference>
<accession>A0ABQ5I9N6</accession>
<evidence type="ECO:0000313" key="2">
    <source>
        <dbReference type="EMBL" id="GJT96849.1"/>
    </source>
</evidence>
<dbReference type="InterPro" id="IPR012337">
    <property type="entry name" value="RNaseH-like_sf"/>
</dbReference>
<dbReference type="Gene3D" id="3.30.420.10">
    <property type="entry name" value="Ribonuclease H-like superfamily/Ribonuclease H"/>
    <property type="match status" value="1"/>
</dbReference>
<dbReference type="SUPFAM" id="SSF53098">
    <property type="entry name" value="Ribonuclease H-like"/>
    <property type="match status" value="1"/>
</dbReference>
<keyword evidence="3" id="KW-1185">Reference proteome</keyword>
<proteinExistence type="predicted"/>
<protein>
    <submittedName>
        <fullName evidence="2">Retrovirus-related pol polyprotein from transposon TNT 1-94</fullName>
    </submittedName>
</protein>
<dbReference type="PROSITE" id="PS50994">
    <property type="entry name" value="INTEGRASE"/>
    <property type="match status" value="1"/>
</dbReference>
<gene>
    <name evidence="2" type="ORF">Tco_1092367</name>
</gene>
<dbReference type="EMBL" id="BQNB010020518">
    <property type="protein sequence ID" value="GJT96849.1"/>
    <property type="molecule type" value="Genomic_DNA"/>
</dbReference>
<reference evidence="2" key="1">
    <citation type="journal article" date="2022" name="Int. J. Mol. Sci.">
        <title>Draft Genome of Tanacetum Coccineum: Genomic Comparison of Closely Related Tanacetum-Family Plants.</title>
        <authorList>
            <person name="Yamashiro T."/>
            <person name="Shiraishi A."/>
            <person name="Nakayama K."/>
            <person name="Satake H."/>
        </authorList>
    </citation>
    <scope>NUCLEOTIDE SEQUENCE</scope>
</reference>
<evidence type="ECO:0000259" key="1">
    <source>
        <dbReference type="PROSITE" id="PS50994"/>
    </source>
</evidence>
<sequence>MKLLRPLKDYYENVRISHQTFVARTPQQNSIVKRQNRTLVEDARTMLIYSKALLHLYVEAVSIACYTQNCSLIRLRYNKTPYELMHEKKPDLSFPHVFGLLCYPTNDSEDLGKLKPKADIGNFVGYAPTKKVLGLKRLHGFLEVTTA</sequence>
<reference evidence="2" key="2">
    <citation type="submission" date="2022-01" db="EMBL/GenBank/DDBJ databases">
        <authorList>
            <person name="Yamashiro T."/>
            <person name="Shiraishi A."/>
            <person name="Satake H."/>
            <person name="Nakayama K."/>
        </authorList>
    </citation>
    <scope>NUCLEOTIDE SEQUENCE</scope>
</reference>
<evidence type="ECO:0000313" key="3">
    <source>
        <dbReference type="Proteomes" id="UP001151760"/>
    </source>
</evidence>
<dbReference type="InterPro" id="IPR039537">
    <property type="entry name" value="Retrotran_Ty1/copia-like"/>
</dbReference>
<dbReference type="InterPro" id="IPR001584">
    <property type="entry name" value="Integrase_cat-core"/>
</dbReference>
<name>A0ABQ5I9N6_9ASTR</name>
<organism evidence="2 3">
    <name type="scientific">Tanacetum coccineum</name>
    <dbReference type="NCBI Taxonomy" id="301880"/>
    <lineage>
        <taxon>Eukaryota</taxon>
        <taxon>Viridiplantae</taxon>
        <taxon>Streptophyta</taxon>
        <taxon>Embryophyta</taxon>
        <taxon>Tracheophyta</taxon>
        <taxon>Spermatophyta</taxon>
        <taxon>Magnoliopsida</taxon>
        <taxon>eudicotyledons</taxon>
        <taxon>Gunneridae</taxon>
        <taxon>Pentapetalae</taxon>
        <taxon>asterids</taxon>
        <taxon>campanulids</taxon>
        <taxon>Asterales</taxon>
        <taxon>Asteraceae</taxon>
        <taxon>Asteroideae</taxon>
        <taxon>Anthemideae</taxon>
        <taxon>Anthemidinae</taxon>
        <taxon>Tanacetum</taxon>
    </lineage>
</organism>
<dbReference type="InterPro" id="IPR036397">
    <property type="entry name" value="RNaseH_sf"/>
</dbReference>
<comment type="caution">
    <text evidence="2">The sequence shown here is derived from an EMBL/GenBank/DDBJ whole genome shotgun (WGS) entry which is preliminary data.</text>
</comment>
<dbReference type="PANTHER" id="PTHR42648">
    <property type="entry name" value="TRANSPOSASE, PUTATIVE-RELATED"/>
    <property type="match status" value="1"/>
</dbReference>